<name>A0A3S0L142_9PROT</name>
<dbReference type="Proteomes" id="UP000277007">
    <property type="component" value="Unassembled WGS sequence"/>
</dbReference>
<organism evidence="2 3">
    <name type="scientific">Azospirillum griseum</name>
    <dbReference type="NCBI Taxonomy" id="2496639"/>
    <lineage>
        <taxon>Bacteria</taxon>
        <taxon>Pseudomonadati</taxon>
        <taxon>Pseudomonadota</taxon>
        <taxon>Alphaproteobacteria</taxon>
        <taxon>Rhodospirillales</taxon>
        <taxon>Azospirillaceae</taxon>
        <taxon>Azospirillum</taxon>
    </lineage>
</organism>
<sequence length="129" mass="14672">MGFVEAIRSVLSNGVTFSGRAPRSEYWYWMLFYLIVTILAAVLDFGLLMEDAEEWSESAGIVERLITLILAIPSLAVSVRRLHDIDRSGWWVLLSFVPLVGWLVLLIWNVKKGDAVDNRFGPPHPVMQR</sequence>
<dbReference type="RefSeq" id="WP_126612471.1">
    <property type="nucleotide sequence ID" value="NZ_JBHUCY010000010.1"/>
</dbReference>
<protein>
    <submittedName>
        <fullName evidence="2">DUF805 domain-containing protein</fullName>
    </submittedName>
</protein>
<dbReference type="Pfam" id="PF05656">
    <property type="entry name" value="DUF805"/>
    <property type="match status" value="1"/>
</dbReference>
<evidence type="ECO:0000313" key="3">
    <source>
        <dbReference type="Proteomes" id="UP000277007"/>
    </source>
</evidence>
<proteinExistence type="predicted"/>
<keyword evidence="1" id="KW-1133">Transmembrane helix</keyword>
<dbReference type="AlphaFoldDB" id="A0A3S0L142"/>
<gene>
    <name evidence="2" type="ORF">EJ903_04415</name>
</gene>
<dbReference type="PANTHER" id="PTHR34980">
    <property type="entry name" value="INNER MEMBRANE PROTEIN-RELATED-RELATED"/>
    <property type="match status" value="1"/>
</dbReference>
<dbReference type="GO" id="GO:0005886">
    <property type="term" value="C:plasma membrane"/>
    <property type="evidence" value="ECO:0007669"/>
    <property type="project" value="TreeGrafter"/>
</dbReference>
<keyword evidence="3" id="KW-1185">Reference proteome</keyword>
<keyword evidence="1" id="KW-0472">Membrane</keyword>
<reference evidence="2 3" key="1">
    <citation type="submission" date="2018-12" db="EMBL/GenBank/DDBJ databases">
        <authorList>
            <person name="Yang Y."/>
        </authorList>
    </citation>
    <scope>NUCLEOTIDE SEQUENCE [LARGE SCALE GENOMIC DNA]</scope>
    <source>
        <strain evidence="2 3">L-25-5w-1</strain>
    </source>
</reference>
<dbReference type="InterPro" id="IPR008523">
    <property type="entry name" value="DUF805"/>
</dbReference>
<keyword evidence="1" id="KW-0812">Transmembrane</keyword>
<comment type="caution">
    <text evidence="2">The sequence shown here is derived from an EMBL/GenBank/DDBJ whole genome shotgun (WGS) entry which is preliminary data.</text>
</comment>
<evidence type="ECO:0000313" key="2">
    <source>
        <dbReference type="EMBL" id="RTR23765.1"/>
    </source>
</evidence>
<feature type="transmembrane region" description="Helical" evidence="1">
    <location>
        <begin position="91"/>
        <end position="110"/>
    </location>
</feature>
<accession>A0A3S0L142</accession>
<dbReference type="OrthoDB" id="9812349at2"/>
<dbReference type="EMBL" id="RXMA01000002">
    <property type="protein sequence ID" value="RTR23765.1"/>
    <property type="molecule type" value="Genomic_DNA"/>
</dbReference>
<dbReference type="PANTHER" id="PTHR34980:SF2">
    <property type="entry name" value="INNER MEMBRANE PROTEIN YHAH-RELATED"/>
    <property type="match status" value="1"/>
</dbReference>
<evidence type="ECO:0000256" key="1">
    <source>
        <dbReference type="SAM" id="Phobius"/>
    </source>
</evidence>
<feature type="transmembrane region" description="Helical" evidence="1">
    <location>
        <begin position="26"/>
        <end position="49"/>
    </location>
</feature>